<protein>
    <submittedName>
        <fullName evidence="2">NAD(P)-dependent oxidoreductase</fullName>
    </submittedName>
</protein>
<dbReference type="InterPro" id="IPR036291">
    <property type="entry name" value="NAD(P)-bd_dom_sf"/>
</dbReference>
<dbReference type="InterPro" id="IPR016040">
    <property type="entry name" value="NAD(P)-bd_dom"/>
</dbReference>
<evidence type="ECO:0000313" key="3">
    <source>
        <dbReference type="Proteomes" id="UP000195440"/>
    </source>
</evidence>
<dbReference type="RefSeq" id="WP_087270213.1">
    <property type="nucleotide sequence ID" value="NZ_JBJGBV010000015.1"/>
</dbReference>
<dbReference type="Proteomes" id="UP000195440">
    <property type="component" value="Unassembled WGS sequence"/>
</dbReference>
<evidence type="ECO:0000259" key="1">
    <source>
        <dbReference type="Pfam" id="PF13460"/>
    </source>
</evidence>
<reference evidence="2 3" key="1">
    <citation type="journal article" date="2017" name="Syst. Appl. Microbiol.">
        <title>Pseudomonas caspiana sp. nov., a citrus pathogen in the Pseudomonas syringae phylogenetic group.</title>
        <authorList>
            <person name="Busquets A."/>
            <person name="Gomila M."/>
            <person name="Beiki F."/>
            <person name="Mulet M."/>
            <person name="Rahimian H."/>
            <person name="Garcia-Valdes E."/>
            <person name="Lalucat J."/>
        </authorList>
    </citation>
    <scope>NUCLEOTIDE SEQUENCE [LARGE SCALE GENOMIC DNA]</scope>
    <source>
        <strain evidence="2 3">FBF102</strain>
    </source>
</reference>
<comment type="caution">
    <text evidence="2">The sequence shown here is derived from an EMBL/GenBank/DDBJ whole genome shotgun (WGS) entry which is preliminary data.</text>
</comment>
<dbReference type="Pfam" id="PF13460">
    <property type="entry name" value="NAD_binding_10"/>
    <property type="match status" value="1"/>
</dbReference>
<dbReference type="InterPro" id="IPR052718">
    <property type="entry name" value="NmrA-type_oxidoreductase"/>
</dbReference>
<dbReference type="Gene3D" id="3.90.25.10">
    <property type="entry name" value="UDP-galactose 4-epimerase, domain 1"/>
    <property type="match status" value="1"/>
</dbReference>
<dbReference type="PANTHER" id="PTHR47129:SF1">
    <property type="entry name" value="NMRA-LIKE DOMAIN-CONTAINING PROTEIN"/>
    <property type="match status" value="1"/>
</dbReference>
<accession>A0A1Y3P4W0</accession>
<name>A0A1Y3P4W0_9PSED</name>
<dbReference type="CDD" id="cd05269">
    <property type="entry name" value="TMR_SDR_a"/>
    <property type="match status" value="1"/>
</dbReference>
<dbReference type="OrthoDB" id="5510591at2"/>
<dbReference type="AlphaFoldDB" id="A0A1Y3P4W0"/>
<sequence length="285" mass="29781">MYVITGATGQLGRLVIEKLLATVPAGQVIAAVRSPEKAADLAALGVQVRHADYSQASTLDSAFKGAEKILLISSSEIGQRAAQHQAVIDAAKRANVKLLAYTSVLHADTSLLGLAEEHRQTEAALQKSGVPFVLLRNGWYTENYTAGVPAALEHGAVFGSAAEGRISSAARVDYADAAVAVLTSTEDQAGRVYELAGDDAYTLSVFAAEISKQTGKTVPYTDLPQADFKAALMQAGLPDFVAELLSDSDAAAAKGALFDDSRQLSALIGRPTTPLAITVAQALKR</sequence>
<feature type="domain" description="NAD(P)-binding" evidence="1">
    <location>
        <begin position="6"/>
        <end position="184"/>
    </location>
</feature>
<dbReference type="Gene3D" id="3.40.50.720">
    <property type="entry name" value="NAD(P)-binding Rossmann-like Domain"/>
    <property type="match status" value="1"/>
</dbReference>
<organism evidence="2 3">
    <name type="scientific">Pseudomonas caspiana</name>
    <dbReference type="NCBI Taxonomy" id="1451454"/>
    <lineage>
        <taxon>Bacteria</taxon>
        <taxon>Pseudomonadati</taxon>
        <taxon>Pseudomonadota</taxon>
        <taxon>Gammaproteobacteria</taxon>
        <taxon>Pseudomonadales</taxon>
        <taxon>Pseudomonadaceae</taxon>
        <taxon>Pseudomonas</taxon>
    </lineage>
</organism>
<dbReference type="EMBL" id="LOHF01000015">
    <property type="protein sequence ID" value="OUM72593.1"/>
    <property type="molecule type" value="Genomic_DNA"/>
</dbReference>
<dbReference type="PANTHER" id="PTHR47129">
    <property type="entry name" value="QUINONE OXIDOREDUCTASE 2"/>
    <property type="match status" value="1"/>
</dbReference>
<evidence type="ECO:0000313" key="2">
    <source>
        <dbReference type="EMBL" id="OUM72593.1"/>
    </source>
</evidence>
<proteinExistence type="predicted"/>
<dbReference type="SUPFAM" id="SSF51735">
    <property type="entry name" value="NAD(P)-binding Rossmann-fold domains"/>
    <property type="match status" value="1"/>
</dbReference>
<gene>
    <name evidence="2" type="ORF">AUC60_17365</name>
</gene>
<keyword evidence="3" id="KW-1185">Reference proteome</keyword>